<dbReference type="EMBL" id="FNGP01000001">
    <property type="protein sequence ID" value="SDL24548.1"/>
    <property type="molecule type" value="Genomic_DNA"/>
</dbReference>
<sequence length="151" mass="16241">MNRRTAQRLLAVASGAVAIAVGNASLASAHHCYKESWADAAYAQLSQSNTAWVSLSDMGKQFLVAPDELEECGYLIDEAVAEFMDAHDLEQEPLIHSKATIGSGAYYKKGKEPGKIRYLTDDQFGHLTMLVFEKLEANGCSLPDMGGGEGA</sequence>
<feature type="chain" id="PRO_5011776000" description="Tat (Twin-arginine translocation) pathway signal sequence" evidence="1">
    <location>
        <begin position="30"/>
        <end position="151"/>
    </location>
</feature>
<evidence type="ECO:0000313" key="3">
    <source>
        <dbReference type="Proteomes" id="UP000199475"/>
    </source>
</evidence>
<reference evidence="2 3" key="1">
    <citation type="submission" date="2016-10" db="EMBL/GenBank/DDBJ databases">
        <authorList>
            <person name="de Groot N.N."/>
        </authorList>
    </citation>
    <scope>NUCLEOTIDE SEQUENCE [LARGE SCALE GENOMIC DNA]</scope>
    <source>
        <strain evidence="2 3">CGMCC 1.9159</strain>
    </source>
</reference>
<name>A0A1G9IH20_9ACTN</name>
<organism evidence="2 3">
    <name type="scientific">Tessaracoccus oleiagri</name>
    <dbReference type="NCBI Taxonomy" id="686624"/>
    <lineage>
        <taxon>Bacteria</taxon>
        <taxon>Bacillati</taxon>
        <taxon>Actinomycetota</taxon>
        <taxon>Actinomycetes</taxon>
        <taxon>Propionibacteriales</taxon>
        <taxon>Propionibacteriaceae</taxon>
        <taxon>Tessaracoccus</taxon>
    </lineage>
</organism>
<evidence type="ECO:0000256" key="1">
    <source>
        <dbReference type="SAM" id="SignalP"/>
    </source>
</evidence>
<dbReference type="Proteomes" id="UP000199475">
    <property type="component" value="Unassembled WGS sequence"/>
</dbReference>
<accession>A0A1G9IH20</accession>
<evidence type="ECO:0008006" key="4">
    <source>
        <dbReference type="Google" id="ProtNLM"/>
    </source>
</evidence>
<keyword evidence="3" id="KW-1185">Reference proteome</keyword>
<proteinExistence type="predicted"/>
<feature type="signal peptide" evidence="1">
    <location>
        <begin position="1"/>
        <end position="29"/>
    </location>
</feature>
<protein>
    <recommendedName>
        <fullName evidence="4">Tat (Twin-arginine translocation) pathway signal sequence</fullName>
    </recommendedName>
</protein>
<gene>
    <name evidence="2" type="ORF">SAMN04488242_0940</name>
</gene>
<dbReference type="RefSeq" id="WP_093249318.1">
    <property type="nucleotide sequence ID" value="NZ_FNGP01000001.1"/>
</dbReference>
<dbReference type="OrthoDB" id="4865668at2"/>
<evidence type="ECO:0000313" key="2">
    <source>
        <dbReference type="EMBL" id="SDL24548.1"/>
    </source>
</evidence>
<keyword evidence="1" id="KW-0732">Signal</keyword>
<dbReference type="AlphaFoldDB" id="A0A1G9IH20"/>